<accession>A0A3G1QTL1</accession>
<evidence type="ECO:0000313" key="2">
    <source>
        <dbReference type="Proteomes" id="UP000267934"/>
    </source>
</evidence>
<dbReference type="RefSeq" id="YP_009889557.1">
    <property type="nucleotide sequence ID" value="NC_049510.1"/>
</dbReference>
<evidence type="ECO:0000313" key="1">
    <source>
        <dbReference type="EMBL" id="AWN06193.1"/>
    </source>
</evidence>
<dbReference type="KEGG" id="vg:55819057"/>
<keyword evidence="2" id="KW-1185">Reference proteome</keyword>
<dbReference type="GeneID" id="55819057"/>
<dbReference type="Proteomes" id="UP000267934">
    <property type="component" value="Segment"/>
</dbReference>
<reference evidence="1 2" key="1">
    <citation type="journal article" date="2018" name="Plant Pathol. J.">
        <title>Characterization of the Lytic Bacteriophage phiEaP-8 Effective against Both Erwinia amylovora and Erwinia pyrifoliae Causing Severe Diseases in Apple and Pear.</title>
        <authorList>
            <person name="Park J."/>
            <person name="Lee G.M."/>
            <person name="Kim D."/>
            <person name="Park D.H."/>
            <person name="Oh C.S."/>
        </authorList>
    </citation>
    <scope>NUCLEOTIDE SEQUENCE [LARGE SCALE GENOMIC DNA]</scope>
</reference>
<protein>
    <submittedName>
        <fullName evidence="1">Uncharacterized protein</fullName>
    </submittedName>
</protein>
<organism evidence="1 2">
    <name type="scientific">Erwinia phage phiEaP8</name>
    <dbReference type="NCBI Taxonomy" id="2178928"/>
    <lineage>
        <taxon>Viruses</taxon>
        <taxon>Duplodnaviria</taxon>
        <taxon>Heunggongvirae</taxon>
        <taxon>Uroviricota</taxon>
        <taxon>Caudoviricetes</taxon>
        <taxon>Schitoviridae</taxon>
        <taxon>Erskinevirinae</taxon>
        <taxon>Yonginvirus</taxon>
        <taxon>Yonginvirus EaP8</taxon>
    </lineage>
</organism>
<proteinExistence type="predicted"/>
<sequence length="234" mass="26743">MNVEQLFTNLSYGELSNLSLSADGSGSIQEERQPRIILYANEGLLRLYSRFLLLEKDILIEMVEHITNYHFLKKFTESHHDPESEHYPYIKDLIGEPYEEDMLKILAVYNSLGQKVPLNDNERIDSVFTPRDKLLQVPRPIDGASLSVLYQAKHPTLTIDDLQQEIILPVVLEGALTAYIAYKVFSHMNTDVSSQKAQEHIQIFNNICDEVEDRDMVGSSVATTNARFGKRGWV</sequence>
<dbReference type="EMBL" id="MH160392">
    <property type="protein sequence ID" value="AWN06193.1"/>
    <property type="molecule type" value="Genomic_DNA"/>
</dbReference>
<name>A0A3G1QTL1_9CAUD</name>